<dbReference type="Proteomes" id="UP000234474">
    <property type="component" value="Unassembled WGS sequence"/>
</dbReference>
<reference evidence="2" key="1">
    <citation type="journal article" date="2018" name="Proc. Natl. Acad. Sci. U.S.A.">
        <title>Linking secondary metabolites to gene clusters through genome sequencing of six diverse Aspergillus species.</title>
        <authorList>
            <person name="Kaerboelling I."/>
            <person name="Vesth T.C."/>
            <person name="Frisvad J.C."/>
            <person name="Nybo J.L."/>
            <person name="Theobald S."/>
            <person name="Kuo A."/>
            <person name="Bowyer P."/>
            <person name="Matsuda Y."/>
            <person name="Mondo S."/>
            <person name="Lyhne E.K."/>
            <person name="Kogle M.E."/>
            <person name="Clum A."/>
            <person name="Lipzen A."/>
            <person name="Salamov A."/>
            <person name="Ngan C.Y."/>
            <person name="Daum C."/>
            <person name="Chiniquy J."/>
            <person name="Barry K."/>
            <person name="LaButti K."/>
            <person name="Haridas S."/>
            <person name="Simmons B.A."/>
            <person name="Magnuson J.K."/>
            <person name="Mortensen U.H."/>
            <person name="Larsen T.O."/>
            <person name="Grigoriev I.V."/>
            <person name="Baker S.E."/>
            <person name="Andersen M.R."/>
        </authorList>
    </citation>
    <scope>NUCLEOTIDE SEQUENCE [LARGE SCALE GENOMIC DNA]</scope>
    <source>
        <strain evidence="2">IBT 16806</strain>
    </source>
</reference>
<dbReference type="GeneID" id="36528894"/>
<dbReference type="OrthoDB" id="288590at2759"/>
<comment type="caution">
    <text evidence="1">The sequence shown here is derived from an EMBL/GenBank/DDBJ whole genome shotgun (WGS) entry which is preliminary data.</text>
</comment>
<name>A0A2I1C0X1_ASPN1</name>
<accession>A0A2I1C0X1</accession>
<proteinExistence type="predicted"/>
<sequence length="143" mass="16595">MRSKLRSPGAQTTPDWRRLVDPSFNRPIRYQGVASSPVWRENMANSWISDEHLPGLETKSLAIDLEQSMRCFAQGLGFQEDFFKCQSYLPAGGTYTMRLLHCLLYPGSRMARHITMPRGHADWEFSTLYFRKKDRVYCKSVLV</sequence>
<dbReference type="VEuPathDB" id="FungiDB:P174DRAFT_286655"/>
<dbReference type="STRING" id="1392255.A0A2I1C0X1"/>
<dbReference type="AlphaFoldDB" id="A0A2I1C0X1"/>
<keyword evidence="2" id="KW-1185">Reference proteome</keyword>
<organism evidence="1 2">
    <name type="scientific">Aspergillus novofumigatus (strain IBT 16806)</name>
    <dbReference type="NCBI Taxonomy" id="1392255"/>
    <lineage>
        <taxon>Eukaryota</taxon>
        <taxon>Fungi</taxon>
        <taxon>Dikarya</taxon>
        <taxon>Ascomycota</taxon>
        <taxon>Pezizomycotina</taxon>
        <taxon>Eurotiomycetes</taxon>
        <taxon>Eurotiomycetidae</taxon>
        <taxon>Eurotiales</taxon>
        <taxon>Aspergillaceae</taxon>
        <taxon>Aspergillus</taxon>
        <taxon>Aspergillus subgen. Fumigati</taxon>
    </lineage>
</organism>
<gene>
    <name evidence="1" type="ORF">P174DRAFT_286655</name>
</gene>
<evidence type="ECO:0000313" key="2">
    <source>
        <dbReference type="Proteomes" id="UP000234474"/>
    </source>
</evidence>
<evidence type="ECO:0000313" key="1">
    <source>
        <dbReference type="EMBL" id="PKX91269.1"/>
    </source>
</evidence>
<dbReference type="EMBL" id="MSZS01000007">
    <property type="protein sequence ID" value="PKX91269.1"/>
    <property type="molecule type" value="Genomic_DNA"/>
</dbReference>
<protein>
    <submittedName>
        <fullName evidence="1">Uncharacterized protein</fullName>
    </submittedName>
</protein>
<dbReference type="RefSeq" id="XP_024679864.1">
    <property type="nucleotide sequence ID" value="XM_024821568.1"/>
</dbReference>